<reference evidence="2" key="1">
    <citation type="journal article" date="2020" name="bioRxiv">
        <title>Comparative genomics of Chlamydomonas.</title>
        <authorList>
            <person name="Craig R.J."/>
            <person name="Hasan A.R."/>
            <person name="Ness R.W."/>
            <person name="Keightley P.D."/>
        </authorList>
    </citation>
    <scope>NUCLEOTIDE SEQUENCE</scope>
    <source>
        <strain evidence="2">SAG 7.73</strain>
    </source>
</reference>
<keyword evidence="3" id="KW-1185">Reference proteome</keyword>
<dbReference type="GO" id="GO:0008418">
    <property type="term" value="F:protein-N-terminal asparagine amidohydrolase activity"/>
    <property type="evidence" value="ECO:0007669"/>
    <property type="project" value="InterPro"/>
</dbReference>
<accession>A0A835TLI4</accession>
<dbReference type="GO" id="GO:0006511">
    <property type="term" value="P:ubiquitin-dependent protein catabolic process"/>
    <property type="evidence" value="ECO:0007669"/>
    <property type="project" value="TreeGrafter"/>
</dbReference>
<dbReference type="OrthoDB" id="539995at2759"/>
<name>A0A835TLI4_CHLIN</name>
<dbReference type="GO" id="GO:0005634">
    <property type="term" value="C:nucleus"/>
    <property type="evidence" value="ECO:0007669"/>
    <property type="project" value="TreeGrafter"/>
</dbReference>
<feature type="region of interest" description="Disordered" evidence="1">
    <location>
        <begin position="395"/>
        <end position="472"/>
    </location>
</feature>
<dbReference type="Proteomes" id="UP000650467">
    <property type="component" value="Unassembled WGS sequence"/>
</dbReference>
<organism evidence="2 3">
    <name type="scientific">Chlamydomonas incerta</name>
    <dbReference type="NCBI Taxonomy" id="51695"/>
    <lineage>
        <taxon>Eukaryota</taxon>
        <taxon>Viridiplantae</taxon>
        <taxon>Chlorophyta</taxon>
        <taxon>core chlorophytes</taxon>
        <taxon>Chlorophyceae</taxon>
        <taxon>CS clade</taxon>
        <taxon>Chlamydomonadales</taxon>
        <taxon>Chlamydomonadaceae</taxon>
        <taxon>Chlamydomonas</taxon>
    </lineage>
</organism>
<dbReference type="PANTHER" id="PTHR12498">
    <property type="entry name" value="N-TERMINAL ASPARAGINE AMIDOHYDROLASE"/>
    <property type="match status" value="1"/>
</dbReference>
<protein>
    <submittedName>
        <fullName evidence="2">Uncharacterized protein</fullName>
    </submittedName>
</protein>
<evidence type="ECO:0000313" key="3">
    <source>
        <dbReference type="Proteomes" id="UP000650467"/>
    </source>
</evidence>
<dbReference type="AlphaFoldDB" id="A0A835TLI4"/>
<comment type="caution">
    <text evidence="2">The sequence shown here is derived from an EMBL/GenBank/DDBJ whole genome shotgun (WGS) entry which is preliminary data.</text>
</comment>
<feature type="compositionally biased region" description="Low complexity" evidence="1">
    <location>
        <begin position="462"/>
        <end position="472"/>
    </location>
</feature>
<dbReference type="Pfam" id="PF14736">
    <property type="entry name" value="N_Asn_amidohyd"/>
    <property type="match status" value="1"/>
</dbReference>
<feature type="compositionally biased region" description="Acidic residues" evidence="1">
    <location>
        <begin position="271"/>
        <end position="287"/>
    </location>
</feature>
<feature type="region of interest" description="Disordered" evidence="1">
    <location>
        <begin position="259"/>
        <end position="310"/>
    </location>
</feature>
<feature type="compositionally biased region" description="Low complexity" evidence="1">
    <location>
        <begin position="430"/>
        <end position="442"/>
    </location>
</feature>
<evidence type="ECO:0000256" key="1">
    <source>
        <dbReference type="SAM" id="MobiDB-lite"/>
    </source>
</evidence>
<proteinExistence type="predicted"/>
<sequence length="472" mass="48544">MVLVLPATGPLPGPVRTACGQLDTAALLRAILADPAIQAANQAFLDKLGAEPPVPAACRSVCAMMGEEALVDFGACQWHVGSADATTCLIVAVVCPITRKAWAAHYNSSLVRRDASIARLLPAAMRQPHAYLVGSFKEGSGESAATLAGALALLHDCPLAFRLRLACVDVANTDPATGGPWAINFALRCGPPAAGADAAGGTAGACSGQRAGTGEWEEEAGQAAAWQALAALPGVGEPSPSGFEDRGPEMPWRLVRGSVEVREGAGSGADSDTDEDEDEDGKDEEADGNEHTRGASSSTAPPRGSLCPIVDTSSGRLLIPGHRVRRLPEQHLLYYSRMLSLPDRLFLQYGSTSPQHEPPHFVDDFRRAYGWVLQLARAGAGRLEDAVFEWAPPEGTQQAAGAGGGAGPGPGVKRQQGAAQREGQEEGRESNAAAEGASGSGWRRVRGGEGAHALVEGGAPGGVAAPVAVGSS</sequence>
<feature type="compositionally biased region" description="Gly residues" evidence="1">
    <location>
        <begin position="401"/>
        <end position="410"/>
    </location>
</feature>
<evidence type="ECO:0000313" key="2">
    <source>
        <dbReference type="EMBL" id="KAG2442789.1"/>
    </source>
</evidence>
<dbReference type="PANTHER" id="PTHR12498:SF0">
    <property type="entry name" value="PROTEIN N-TERMINAL ASPARAGINE AMIDOHYDROLASE"/>
    <property type="match status" value="1"/>
</dbReference>
<dbReference type="InterPro" id="IPR026750">
    <property type="entry name" value="NTAN1"/>
</dbReference>
<gene>
    <name evidence="2" type="ORF">HXX76_002868</name>
</gene>
<dbReference type="EMBL" id="JAEHOC010000004">
    <property type="protein sequence ID" value="KAG2442789.1"/>
    <property type="molecule type" value="Genomic_DNA"/>
</dbReference>